<dbReference type="OrthoDB" id="285364at2"/>
<dbReference type="Pfam" id="PF04248">
    <property type="entry name" value="NTP_transf_9"/>
    <property type="match status" value="1"/>
</dbReference>
<gene>
    <name evidence="2" type="ORF">FB566_3799</name>
</gene>
<dbReference type="InterPro" id="IPR038694">
    <property type="entry name" value="DUF427_sf"/>
</dbReference>
<dbReference type="RefSeq" id="WP_142042321.1">
    <property type="nucleotide sequence ID" value="NZ_JBHTGS010000004.1"/>
</dbReference>
<reference evidence="2 3" key="1">
    <citation type="submission" date="2019-06" db="EMBL/GenBank/DDBJ databases">
        <title>Sequencing the genomes of 1000 actinobacteria strains.</title>
        <authorList>
            <person name="Klenk H.-P."/>
        </authorList>
    </citation>
    <scope>NUCLEOTIDE SEQUENCE [LARGE SCALE GENOMIC DNA]</scope>
    <source>
        <strain evidence="2 3">DSM 45928</strain>
    </source>
</reference>
<dbReference type="EMBL" id="VFOW01000001">
    <property type="protein sequence ID" value="TQL78217.1"/>
    <property type="molecule type" value="Genomic_DNA"/>
</dbReference>
<proteinExistence type="predicted"/>
<dbReference type="AlphaFoldDB" id="A0A543B051"/>
<dbReference type="InterPro" id="IPR007361">
    <property type="entry name" value="DUF427"/>
</dbReference>
<organism evidence="2 3">
    <name type="scientific">Stackebrandtia endophytica</name>
    <dbReference type="NCBI Taxonomy" id="1496996"/>
    <lineage>
        <taxon>Bacteria</taxon>
        <taxon>Bacillati</taxon>
        <taxon>Actinomycetota</taxon>
        <taxon>Actinomycetes</taxon>
        <taxon>Glycomycetales</taxon>
        <taxon>Glycomycetaceae</taxon>
        <taxon>Stackebrandtia</taxon>
    </lineage>
</organism>
<evidence type="ECO:0000259" key="1">
    <source>
        <dbReference type="Pfam" id="PF04248"/>
    </source>
</evidence>
<protein>
    <submittedName>
        <fullName evidence="2">Uncharacterized protein (DUF427 family)</fullName>
    </submittedName>
</protein>
<dbReference type="Proteomes" id="UP000317043">
    <property type="component" value="Unassembled WGS sequence"/>
</dbReference>
<name>A0A543B051_9ACTN</name>
<dbReference type="Gene3D" id="2.170.150.40">
    <property type="entry name" value="Domain of unknown function (DUF427)"/>
    <property type="match status" value="1"/>
</dbReference>
<accession>A0A543B051</accession>
<sequence>MKAVVDDVVIAEADSGDVIEIEGNQYFPPSAIDRSLFEESPTEYRCGWKGDCQYYSIRVDGRWLSDLAWTYPAAPPGAVATVGRDFSGYVAFDKSVRLEP</sequence>
<dbReference type="PANTHER" id="PTHR34310">
    <property type="entry name" value="DUF427 DOMAIN PROTEIN (AFU_ORTHOLOGUE AFUA_3G02220)"/>
    <property type="match status" value="1"/>
</dbReference>
<comment type="caution">
    <text evidence="2">The sequence shown here is derived from an EMBL/GenBank/DDBJ whole genome shotgun (WGS) entry which is preliminary data.</text>
</comment>
<evidence type="ECO:0000313" key="3">
    <source>
        <dbReference type="Proteomes" id="UP000317043"/>
    </source>
</evidence>
<feature type="domain" description="DUF427" evidence="1">
    <location>
        <begin position="1"/>
        <end position="94"/>
    </location>
</feature>
<dbReference type="PANTHER" id="PTHR34310:SF5">
    <property type="entry name" value="DUF427 DOMAIN PROTEIN (AFU_ORTHOLOGUE AFUA_3G02220)"/>
    <property type="match status" value="1"/>
</dbReference>
<keyword evidence="3" id="KW-1185">Reference proteome</keyword>
<dbReference type="InParanoid" id="A0A543B051"/>
<evidence type="ECO:0000313" key="2">
    <source>
        <dbReference type="EMBL" id="TQL78217.1"/>
    </source>
</evidence>